<comment type="subunit">
    <text evidence="2">Homotetramer.</text>
</comment>
<dbReference type="GO" id="GO:0004067">
    <property type="term" value="F:asparaginase activity"/>
    <property type="evidence" value="ECO:0007669"/>
    <property type="project" value="UniProtKB-UniRule"/>
</dbReference>
<evidence type="ECO:0000313" key="12">
    <source>
        <dbReference type="EMBL" id="RBP01513.1"/>
    </source>
</evidence>
<dbReference type="Proteomes" id="UP000252254">
    <property type="component" value="Unassembled WGS sequence"/>
</dbReference>
<dbReference type="STRING" id="200904.GCA_900168775_01860"/>
<dbReference type="PANTHER" id="PTHR11707:SF28">
    <property type="entry name" value="60 KDA LYSOPHOSPHOLIPASE"/>
    <property type="match status" value="1"/>
</dbReference>
<dbReference type="PIRSF" id="PIRSF500176">
    <property type="entry name" value="L_ASNase"/>
    <property type="match status" value="1"/>
</dbReference>
<proteinExistence type="inferred from homology"/>
<dbReference type="InterPro" id="IPR006034">
    <property type="entry name" value="Asparaginase/glutaminase-like"/>
</dbReference>
<gene>
    <name evidence="12" type="ORF">DES48_101250</name>
</gene>
<dbReference type="PROSITE" id="PS00917">
    <property type="entry name" value="ASN_GLN_ASE_2"/>
    <property type="match status" value="1"/>
</dbReference>
<dbReference type="SMART" id="SM00870">
    <property type="entry name" value="Asparaginase"/>
    <property type="match status" value="1"/>
</dbReference>
<evidence type="ECO:0000256" key="6">
    <source>
        <dbReference type="PIRSR" id="PIRSR001220-1"/>
    </source>
</evidence>
<comment type="similarity">
    <text evidence="1">Belongs to the asparaginase 1 family.</text>
</comment>
<feature type="active site" evidence="8">
    <location>
        <position position="12"/>
    </location>
</feature>
<accession>A0A366EGQ3</accession>
<dbReference type="PANTHER" id="PTHR11707">
    <property type="entry name" value="L-ASPARAGINASE"/>
    <property type="match status" value="1"/>
</dbReference>
<sequence>MKKILLIHTGGTIAMSEDHQTGAVTTTQDHPLLQDQAILNQFAFVEEKVIFHLPSPHITPAHMLDLGKYIQSRMDEFDGFVITHGTDTLEETAYFLDLYVQTKKPVVVTGAMRSSNEIGSDGLYNLICAVRVATTEEASEKGVLVVMNDEIHTATYVTKTAANNVATFQSPQFGPIGMVTKQEVYFYHKWISYEKFQIEKVTKQVPLLKAYAGMDESFLNAILSMDLDGLVIEAFGQGNLPPVLINNINDLINKNIPVVIVSRSFKGVVQPTYGYKGGGKQLHDMGVIFAKRLSGPKARIKLLMILDAINKQNLRNSFEH</sequence>
<feature type="binding site" evidence="7">
    <location>
        <position position="55"/>
    </location>
    <ligand>
        <name>substrate</name>
    </ligand>
</feature>
<comment type="catalytic activity">
    <reaction evidence="5">
        <text>L-asparagine + H2O = L-aspartate + NH4(+)</text>
        <dbReference type="Rhea" id="RHEA:21016"/>
        <dbReference type="ChEBI" id="CHEBI:15377"/>
        <dbReference type="ChEBI" id="CHEBI:28938"/>
        <dbReference type="ChEBI" id="CHEBI:29991"/>
        <dbReference type="ChEBI" id="CHEBI:58048"/>
        <dbReference type="EC" id="3.5.1.1"/>
    </reaction>
</comment>
<dbReference type="OrthoDB" id="9788068at2"/>
<dbReference type="PRINTS" id="PR00139">
    <property type="entry name" value="ASNGLNASE"/>
</dbReference>
<dbReference type="InterPro" id="IPR036152">
    <property type="entry name" value="Asp/glu_Ase-like_sf"/>
</dbReference>
<evidence type="ECO:0000259" key="10">
    <source>
        <dbReference type="Pfam" id="PF00710"/>
    </source>
</evidence>
<dbReference type="AlphaFoldDB" id="A0A366EGQ3"/>
<evidence type="ECO:0000259" key="11">
    <source>
        <dbReference type="Pfam" id="PF17763"/>
    </source>
</evidence>
<feature type="binding site" evidence="7">
    <location>
        <begin position="86"/>
        <end position="87"/>
    </location>
    <ligand>
        <name>substrate</name>
    </ligand>
</feature>
<dbReference type="Gene3D" id="3.40.50.40">
    <property type="match status" value="1"/>
</dbReference>
<evidence type="ECO:0000256" key="1">
    <source>
        <dbReference type="ARBA" id="ARBA00010518"/>
    </source>
</evidence>
<evidence type="ECO:0000256" key="9">
    <source>
        <dbReference type="PROSITE-ProRule" id="PRU10100"/>
    </source>
</evidence>
<feature type="active site" evidence="9">
    <location>
        <position position="86"/>
    </location>
</feature>
<evidence type="ECO:0000256" key="3">
    <source>
        <dbReference type="ARBA" id="ARBA00012920"/>
    </source>
</evidence>
<dbReference type="PIRSF" id="PIRSF001220">
    <property type="entry name" value="L-ASNase_gatD"/>
    <property type="match status" value="1"/>
</dbReference>
<reference evidence="12 13" key="1">
    <citation type="submission" date="2018-06" db="EMBL/GenBank/DDBJ databases">
        <title>Genomic Encyclopedia of Type Strains, Phase IV (KMG-IV): sequencing the most valuable type-strain genomes for metagenomic binning, comparative biology and taxonomic classification.</title>
        <authorList>
            <person name="Goeker M."/>
        </authorList>
    </citation>
    <scope>NUCLEOTIDE SEQUENCE [LARGE SCALE GENOMIC DNA]</scope>
    <source>
        <strain evidence="12 13">DSM 15140</strain>
    </source>
</reference>
<protein>
    <recommendedName>
        <fullName evidence="3">asparaginase</fullName>
        <ecNumber evidence="3">3.5.1.1</ecNumber>
    </recommendedName>
</protein>
<dbReference type="PROSITE" id="PS00144">
    <property type="entry name" value="ASN_GLN_ASE_1"/>
    <property type="match status" value="1"/>
</dbReference>
<organism evidence="12 13">
    <name type="scientific">Paraliobacillus ryukyuensis</name>
    <dbReference type="NCBI Taxonomy" id="200904"/>
    <lineage>
        <taxon>Bacteria</taxon>
        <taxon>Bacillati</taxon>
        <taxon>Bacillota</taxon>
        <taxon>Bacilli</taxon>
        <taxon>Bacillales</taxon>
        <taxon>Bacillaceae</taxon>
        <taxon>Paraliobacillus</taxon>
    </lineage>
</organism>
<dbReference type="InterPro" id="IPR020827">
    <property type="entry name" value="Asparaginase/glutaminase_AS1"/>
</dbReference>
<dbReference type="FunFam" id="3.40.50.1170:FF:000001">
    <property type="entry name" value="L-asparaginase 2"/>
    <property type="match status" value="1"/>
</dbReference>
<dbReference type="FunFam" id="3.40.50.40:FF:000003">
    <property type="entry name" value="L-asparaginase 2"/>
    <property type="match status" value="1"/>
</dbReference>
<evidence type="ECO:0000256" key="8">
    <source>
        <dbReference type="PROSITE-ProRule" id="PRU10099"/>
    </source>
</evidence>
<dbReference type="GO" id="GO:0006528">
    <property type="term" value="P:asparagine metabolic process"/>
    <property type="evidence" value="ECO:0007669"/>
    <property type="project" value="InterPro"/>
</dbReference>
<feature type="active site" description="O-isoaspartyl threonine intermediate" evidence="6">
    <location>
        <position position="12"/>
    </location>
</feature>
<dbReference type="CDD" id="cd08964">
    <property type="entry name" value="L-asparaginase_II"/>
    <property type="match status" value="1"/>
</dbReference>
<dbReference type="RefSeq" id="WP_113866186.1">
    <property type="nucleotide sequence ID" value="NZ_BAABQN010000001.1"/>
</dbReference>
<dbReference type="PROSITE" id="PS51732">
    <property type="entry name" value="ASN_GLN_ASE_3"/>
    <property type="match status" value="1"/>
</dbReference>
<evidence type="ECO:0000313" key="13">
    <source>
        <dbReference type="Proteomes" id="UP000252254"/>
    </source>
</evidence>
<evidence type="ECO:0000256" key="7">
    <source>
        <dbReference type="PIRSR" id="PIRSR001220-2"/>
    </source>
</evidence>
<name>A0A366EGQ3_9BACI</name>
<dbReference type="InterPro" id="IPR040919">
    <property type="entry name" value="Asparaginase_C"/>
</dbReference>
<dbReference type="SFLD" id="SFLDS00057">
    <property type="entry name" value="Glutaminase/Asparaginase"/>
    <property type="match status" value="1"/>
</dbReference>
<keyword evidence="4" id="KW-0378">Hydrolase</keyword>
<dbReference type="InterPro" id="IPR037152">
    <property type="entry name" value="L-asparaginase_N_sf"/>
</dbReference>
<dbReference type="SUPFAM" id="SSF53774">
    <property type="entry name" value="Glutaminase/Asparaginase"/>
    <property type="match status" value="1"/>
</dbReference>
<dbReference type="Gene3D" id="3.40.50.1170">
    <property type="entry name" value="L-asparaginase, N-terminal domain"/>
    <property type="match status" value="1"/>
</dbReference>
<keyword evidence="13" id="KW-1185">Reference proteome</keyword>
<dbReference type="InterPro" id="IPR027473">
    <property type="entry name" value="L-asparaginase_C"/>
</dbReference>
<dbReference type="EMBL" id="QNRI01000001">
    <property type="protein sequence ID" value="RBP01513.1"/>
    <property type="molecule type" value="Genomic_DNA"/>
</dbReference>
<feature type="domain" description="L-asparaginase N-terminal" evidence="10">
    <location>
        <begin position="3"/>
        <end position="190"/>
    </location>
</feature>
<evidence type="ECO:0000256" key="5">
    <source>
        <dbReference type="ARBA" id="ARBA00049366"/>
    </source>
</evidence>
<dbReference type="InterPro" id="IPR027475">
    <property type="entry name" value="Asparaginase/glutaminase_AS2"/>
</dbReference>
<dbReference type="EC" id="3.5.1.1" evidence="3"/>
<dbReference type="InterPro" id="IPR027474">
    <property type="entry name" value="L-asparaginase_N"/>
</dbReference>
<evidence type="ECO:0000256" key="4">
    <source>
        <dbReference type="ARBA" id="ARBA00022801"/>
    </source>
</evidence>
<dbReference type="InterPro" id="IPR004550">
    <property type="entry name" value="AsnASE_II"/>
</dbReference>
<dbReference type="Pfam" id="PF00710">
    <property type="entry name" value="Asparaginase"/>
    <property type="match status" value="1"/>
</dbReference>
<comment type="caution">
    <text evidence="12">The sequence shown here is derived from an EMBL/GenBank/DDBJ whole genome shotgun (WGS) entry which is preliminary data.</text>
</comment>
<dbReference type="Pfam" id="PF17763">
    <property type="entry name" value="Asparaginase_C"/>
    <property type="match status" value="1"/>
</dbReference>
<feature type="domain" description="Asparaginase/glutaminase C-terminal" evidence="11">
    <location>
        <begin position="204"/>
        <end position="308"/>
    </location>
</feature>
<evidence type="ECO:0000256" key="2">
    <source>
        <dbReference type="ARBA" id="ARBA00011881"/>
    </source>
</evidence>